<evidence type="ECO:0000313" key="3">
    <source>
        <dbReference type="Proteomes" id="UP000055611"/>
    </source>
</evidence>
<dbReference type="KEGG" id="dej:AWY79_00690"/>
<proteinExistence type="predicted"/>
<keyword evidence="3" id="KW-1185">Reference proteome</keyword>
<evidence type="ECO:0000313" key="1">
    <source>
        <dbReference type="EMBL" id="AMK09725.1"/>
    </source>
</evidence>
<dbReference type="Proteomes" id="UP000055611">
    <property type="component" value="Chromosome"/>
</dbReference>
<evidence type="ECO:0000313" key="4">
    <source>
        <dbReference type="Proteomes" id="UP000295506"/>
    </source>
</evidence>
<name>A0A140D958_9BACT</name>
<dbReference type="AlphaFoldDB" id="A0A140D958"/>
<evidence type="ECO:0000313" key="2">
    <source>
        <dbReference type="EMBL" id="TDT81348.1"/>
    </source>
</evidence>
<dbReference type="EMBL" id="SOBK01000021">
    <property type="protein sequence ID" value="TDT81348.1"/>
    <property type="molecule type" value="Genomic_DNA"/>
</dbReference>
<dbReference type="OrthoDB" id="5447835at2"/>
<organism evidence="2 4">
    <name type="scientific">Pseudodesulfovibrio indicus</name>
    <dbReference type="NCBI Taxonomy" id="1716143"/>
    <lineage>
        <taxon>Bacteria</taxon>
        <taxon>Pseudomonadati</taxon>
        <taxon>Thermodesulfobacteriota</taxon>
        <taxon>Desulfovibrionia</taxon>
        <taxon>Desulfovibrionales</taxon>
        <taxon>Desulfovibrionaceae</taxon>
    </lineage>
</organism>
<reference evidence="1 3" key="1">
    <citation type="journal article" date="2016" name="Front. Microbiol.">
        <title>Genome Sequence of the Piezophilic, Mesophilic Sulfate-Reducing Bacterium Desulfovibrio indicus J2T.</title>
        <authorList>
            <person name="Cao J."/>
            <person name="Maignien L."/>
            <person name="Shao Z."/>
            <person name="Alain K."/>
            <person name="Jebbar M."/>
        </authorList>
    </citation>
    <scope>NUCLEOTIDE SEQUENCE [LARGE SCALE GENOMIC DNA]</scope>
    <source>
        <strain evidence="1 3">J2</strain>
    </source>
</reference>
<sequence length="256" mass="30193">MSKAWITAKHSEFVRDLFKFFCQACDQLELLFVKFDEDGTVEFDVLKDLVGSEMNKGLLWRMKDTAHHVFRNDPHSQLGGKFLDWALGYIFHETLKLKEDAYQKQNYAPWFHRLYEGELSASEKDVTDQLFQVLNQTEESMRREIDRIRFIISKCRQLLPYYLHRYSDNVLLARYIFSQNELVRSVFADEYGGLIFAIYGAEPERMYLLASQSLRLGGWVDEAAHAVEEALRQNPTSKMVLQEKKIIDNWSDRIRN</sequence>
<gene>
    <name evidence="1" type="ORF">AWY79_00690</name>
    <name evidence="2" type="ORF">EDC59_12114</name>
</gene>
<reference evidence="2 4" key="2">
    <citation type="submission" date="2019-03" db="EMBL/GenBank/DDBJ databases">
        <title>Genomic Encyclopedia of Type Strains, Phase IV (KMG-IV): sequencing the most valuable type-strain genomes for metagenomic binning, comparative biology and taxonomic classification.</title>
        <authorList>
            <person name="Goeker M."/>
        </authorList>
    </citation>
    <scope>NUCLEOTIDE SEQUENCE [LARGE SCALE GENOMIC DNA]</scope>
    <source>
        <strain evidence="2 4">DSM 101483</strain>
    </source>
</reference>
<dbReference type="RefSeq" id="WP_066799116.1">
    <property type="nucleotide sequence ID" value="NZ_CAUVXY020000013.1"/>
</dbReference>
<dbReference type="EMBL" id="CP014206">
    <property type="protein sequence ID" value="AMK09725.1"/>
    <property type="molecule type" value="Genomic_DNA"/>
</dbReference>
<accession>A0A140D958</accession>
<protein>
    <submittedName>
        <fullName evidence="2">Uncharacterized protein</fullName>
    </submittedName>
</protein>
<dbReference type="Proteomes" id="UP000295506">
    <property type="component" value="Unassembled WGS sequence"/>
</dbReference>